<dbReference type="Pfam" id="PF02481">
    <property type="entry name" value="DNA_processg_A"/>
    <property type="match status" value="1"/>
</dbReference>
<reference evidence="4" key="2">
    <citation type="journal article" date="2021" name="PeerJ">
        <title>Extensive microbial diversity within the chicken gut microbiome revealed by metagenomics and culture.</title>
        <authorList>
            <person name="Gilroy R."/>
            <person name="Ravi A."/>
            <person name="Getino M."/>
            <person name="Pursley I."/>
            <person name="Horton D.L."/>
            <person name="Alikhan N.F."/>
            <person name="Baker D."/>
            <person name="Gharbi K."/>
            <person name="Hall N."/>
            <person name="Watson M."/>
            <person name="Adriaenssens E.M."/>
            <person name="Foster-Nyarko E."/>
            <person name="Jarju S."/>
            <person name="Secka A."/>
            <person name="Antonio M."/>
            <person name="Oren A."/>
            <person name="Chaudhuri R.R."/>
            <person name="La Ragione R."/>
            <person name="Hildebrand F."/>
            <person name="Pallen M.J."/>
        </authorList>
    </citation>
    <scope>NUCLEOTIDE SEQUENCE</scope>
    <source>
        <strain evidence="4">17113</strain>
    </source>
</reference>
<evidence type="ECO:0000313" key="5">
    <source>
        <dbReference type="Proteomes" id="UP000823634"/>
    </source>
</evidence>
<dbReference type="NCBIfam" id="TIGR00732">
    <property type="entry name" value="dprA"/>
    <property type="match status" value="1"/>
</dbReference>
<accession>A0A9D9DIW8</accession>
<dbReference type="PANTHER" id="PTHR43022">
    <property type="entry name" value="PROTEIN SMF"/>
    <property type="match status" value="1"/>
</dbReference>
<dbReference type="GO" id="GO:0009294">
    <property type="term" value="P:DNA-mediated transformation"/>
    <property type="evidence" value="ECO:0007669"/>
    <property type="project" value="InterPro"/>
</dbReference>
<dbReference type="SUPFAM" id="SSF102405">
    <property type="entry name" value="MCP/YpsA-like"/>
    <property type="match status" value="1"/>
</dbReference>
<dbReference type="EMBL" id="JADINA010000013">
    <property type="protein sequence ID" value="MBO8426044.1"/>
    <property type="molecule type" value="Genomic_DNA"/>
</dbReference>
<organism evidence="4 5">
    <name type="scientific">Candidatus Alloenteromonas pullistercoris</name>
    <dbReference type="NCBI Taxonomy" id="2840785"/>
    <lineage>
        <taxon>Bacteria</taxon>
        <taxon>Bacillati</taxon>
        <taxon>Bacillota</taxon>
        <taxon>Bacillota incertae sedis</taxon>
        <taxon>Candidatus Alloenteromonas</taxon>
    </lineage>
</organism>
<gene>
    <name evidence="4" type="primary">dprA</name>
    <name evidence="4" type="ORF">IAC61_01840</name>
</gene>
<feature type="region of interest" description="Disordered" evidence="2">
    <location>
        <begin position="257"/>
        <end position="284"/>
    </location>
</feature>
<dbReference type="AlphaFoldDB" id="A0A9D9DIW8"/>
<sequence>MIKASEILGYIALAYSGDWDRMYECIKKRWKFDVPTALEELSKLSDDYVTLVDSKFPETLKNLRRPPFTLFYRGNYELLRHPEKTVTIVGSRECGEYGRQMTRKIVSELCEKGYIIVSGLAKGIDTAALEEAVKYGRGIAVLGTGLDVAYPAENSILQQQIAQNGLLLTEYPPGIGPKAAHFPMRNRILAGLSKMTVLTEAKRRSGSLITANYAIENGSDVGCLPYHADEDSLCNELIKDGAVLVESAADVIETIRRGQGIKGENSNEEEEGESGESGQSEGEK</sequence>
<comment type="caution">
    <text evidence="4">The sequence shown here is derived from an EMBL/GenBank/DDBJ whole genome shotgun (WGS) entry which is preliminary data.</text>
</comment>
<proteinExistence type="inferred from homology"/>
<reference evidence="4" key="1">
    <citation type="submission" date="2020-10" db="EMBL/GenBank/DDBJ databases">
        <authorList>
            <person name="Gilroy R."/>
        </authorList>
    </citation>
    <scope>NUCLEOTIDE SEQUENCE</scope>
    <source>
        <strain evidence="4">17113</strain>
    </source>
</reference>
<dbReference type="Gene3D" id="3.40.50.450">
    <property type="match status" value="1"/>
</dbReference>
<dbReference type="InterPro" id="IPR057666">
    <property type="entry name" value="DrpA_SLOG"/>
</dbReference>
<name>A0A9D9DIW8_9FIRM</name>
<dbReference type="Proteomes" id="UP000823634">
    <property type="component" value="Unassembled WGS sequence"/>
</dbReference>
<protein>
    <submittedName>
        <fullName evidence="4">DNA-protecting protein DprA</fullName>
    </submittedName>
</protein>
<dbReference type="InterPro" id="IPR003488">
    <property type="entry name" value="DprA"/>
</dbReference>
<evidence type="ECO:0000313" key="4">
    <source>
        <dbReference type="EMBL" id="MBO8426044.1"/>
    </source>
</evidence>
<evidence type="ECO:0000256" key="1">
    <source>
        <dbReference type="ARBA" id="ARBA00006525"/>
    </source>
</evidence>
<dbReference type="PANTHER" id="PTHR43022:SF1">
    <property type="entry name" value="PROTEIN SMF"/>
    <property type="match status" value="1"/>
</dbReference>
<evidence type="ECO:0000256" key="2">
    <source>
        <dbReference type="SAM" id="MobiDB-lite"/>
    </source>
</evidence>
<comment type="similarity">
    <text evidence="1">Belongs to the DprA/Smf family.</text>
</comment>
<feature type="domain" description="Smf/DprA SLOG" evidence="3">
    <location>
        <begin position="48"/>
        <end position="255"/>
    </location>
</feature>
<evidence type="ECO:0000259" key="3">
    <source>
        <dbReference type="Pfam" id="PF02481"/>
    </source>
</evidence>